<dbReference type="AlphaFoldDB" id="A0A8K0CJA2"/>
<dbReference type="CDD" id="cd23165">
    <property type="entry name" value="Prefoldin_4"/>
    <property type="match status" value="1"/>
</dbReference>
<organism evidence="7 8">
    <name type="scientific">Ignelater luminosus</name>
    <name type="common">Cucubano</name>
    <name type="synonym">Pyrophorus luminosus</name>
    <dbReference type="NCBI Taxonomy" id="2038154"/>
    <lineage>
        <taxon>Eukaryota</taxon>
        <taxon>Metazoa</taxon>
        <taxon>Ecdysozoa</taxon>
        <taxon>Arthropoda</taxon>
        <taxon>Hexapoda</taxon>
        <taxon>Insecta</taxon>
        <taxon>Pterygota</taxon>
        <taxon>Neoptera</taxon>
        <taxon>Endopterygota</taxon>
        <taxon>Coleoptera</taxon>
        <taxon>Polyphaga</taxon>
        <taxon>Elateriformia</taxon>
        <taxon>Elateroidea</taxon>
        <taxon>Elateridae</taxon>
        <taxon>Agrypninae</taxon>
        <taxon>Pyrophorini</taxon>
        <taxon>Ignelater</taxon>
    </lineage>
</organism>
<dbReference type="GO" id="GO:0006457">
    <property type="term" value="P:protein folding"/>
    <property type="evidence" value="ECO:0007669"/>
    <property type="project" value="UniProtKB-UniRule"/>
</dbReference>
<dbReference type="GO" id="GO:0005737">
    <property type="term" value="C:cytoplasm"/>
    <property type="evidence" value="ECO:0007669"/>
    <property type="project" value="UniProtKB-ARBA"/>
</dbReference>
<protein>
    <recommendedName>
        <fullName evidence="5">Prefoldin subunit 4</fullName>
    </recommendedName>
</protein>
<evidence type="ECO:0000256" key="1">
    <source>
        <dbReference type="ARBA" id="ARBA00008045"/>
    </source>
</evidence>
<evidence type="ECO:0000256" key="5">
    <source>
        <dbReference type="PIRNR" id="PIRNR016477"/>
    </source>
</evidence>
<accession>A0A8K0CJA2</accession>
<comment type="similarity">
    <text evidence="1 5">Belongs to the prefoldin subunit beta family.</text>
</comment>
<proteinExistence type="inferred from homology"/>
<dbReference type="EMBL" id="VTPC01078790">
    <property type="protein sequence ID" value="KAF2888245.1"/>
    <property type="molecule type" value="Genomic_DNA"/>
</dbReference>
<dbReference type="Gene3D" id="1.10.287.370">
    <property type="match status" value="1"/>
</dbReference>
<dbReference type="PIRSF" id="PIRSF016477">
    <property type="entry name" value="Prefoldin_subunit_4"/>
    <property type="match status" value="1"/>
</dbReference>
<sequence length="135" mass="15335">MASTKGPLQAADSDVHITFEDQQKINKFARLNAKVEDLKEEIKQKENDLKSLEDACDEIVLLDDDEQIPYLVGEVFIYQDIQKTQVCLEESKRKTETDIAGLKCKAAEVKELMSDLKSYLYGKFGSNINLEADEE</sequence>
<dbReference type="OrthoDB" id="10250441at2759"/>
<keyword evidence="3 5" id="KW-0143">Chaperone</keyword>
<dbReference type="InterPro" id="IPR009053">
    <property type="entry name" value="Prefoldin"/>
</dbReference>
<dbReference type="Proteomes" id="UP000801492">
    <property type="component" value="Unassembled WGS sequence"/>
</dbReference>
<dbReference type="FunFam" id="1.10.287.370:FF:000005">
    <property type="entry name" value="Prefoldin subunit 4"/>
    <property type="match status" value="1"/>
</dbReference>
<comment type="caution">
    <text evidence="7">The sequence shown here is derived from an EMBL/GenBank/DDBJ whole genome shotgun (WGS) entry which is preliminary data.</text>
</comment>
<dbReference type="InterPro" id="IPR002777">
    <property type="entry name" value="PFD_beta-like"/>
</dbReference>
<evidence type="ECO:0000313" key="8">
    <source>
        <dbReference type="Proteomes" id="UP000801492"/>
    </source>
</evidence>
<evidence type="ECO:0000313" key="7">
    <source>
        <dbReference type="EMBL" id="KAF2888245.1"/>
    </source>
</evidence>
<evidence type="ECO:0000256" key="3">
    <source>
        <dbReference type="ARBA" id="ARBA00023186"/>
    </source>
</evidence>
<evidence type="ECO:0000256" key="6">
    <source>
        <dbReference type="SAM" id="Coils"/>
    </source>
</evidence>
<comment type="subunit">
    <text evidence="2 5">Heterohexamer of two PFD-alpha type and four PFD-beta type subunits.</text>
</comment>
<evidence type="ECO:0000256" key="2">
    <source>
        <dbReference type="ARBA" id="ARBA00011695"/>
    </source>
</evidence>
<dbReference type="InterPro" id="IPR016661">
    <property type="entry name" value="PFDN4"/>
</dbReference>
<evidence type="ECO:0000256" key="4">
    <source>
        <dbReference type="ARBA" id="ARBA00024667"/>
    </source>
</evidence>
<feature type="coiled-coil region" evidence="6">
    <location>
        <begin position="21"/>
        <end position="62"/>
    </location>
</feature>
<dbReference type="GO" id="GO:0016272">
    <property type="term" value="C:prefoldin complex"/>
    <property type="evidence" value="ECO:0007669"/>
    <property type="project" value="UniProtKB-UniRule"/>
</dbReference>
<keyword evidence="8" id="KW-1185">Reference proteome</keyword>
<name>A0A8K0CJA2_IGNLU</name>
<dbReference type="PANTHER" id="PTHR21100:SF9">
    <property type="entry name" value="PREFOLDIN SUBUNIT 4"/>
    <property type="match status" value="1"/>
</dbReference>
<dbReference type="SUPFAM" id="SSF46579">
    <property type="entry name" value="Prefoldin"/>
    <property type="match status" value="1"/>
</dbReference>
<dbReference type="PANTHER" id="PTHR21100">
    <property type="entry name" value="PREFOLDIN SUBUNIT 4"/>
    <property type="match status" value="1"/>
</dbReference>
<reference evidence="7" key="1">
    <citation type="submission" date="2019-08" db="EMBL/GenBank/DDBJ databases">
        <title>The genome of the North American firefly Photinus pyralis.</title>
        <authorList>
            <consortium name="Photinus pyralis genome working group"/>
            <person name="Fallon T.R."/>
            <person name="Sander Lower S.E."/>
            <person name="Weng J.-K."/>
        </authorList>
    </citation>
    <scope>NUCLEOTIDE SEQUENCE</scope>
    <source>
        <strain evidence="7">TRF0915ILg1</strain>
        <tissue evidence="7">Whole body</tissue>
    </source>
</reference>
<comment type="function">
    <text evidence="4 5">Binds specifically to cytosolic chaperonin (c-CPN) and transfers target proteins to it. Binds to nascent polypeptide chain and promotes folding in an environment in which there are many competing pathways for nonnative proteins.</text>
</comment>
<dbReference type="GO" id="GO:0051082">
    <property type="term" value="F:unfolded protein binding"/>
    <property type="evidence" value="ECO:0007669"/>
    <property type="project" value="InterPro"/>
</dbReference>
<dbReference type="Pfam" id="PF01920">
    <property type="entry name" value="Prefoldin_2"/>
    <property type="match status" value="1"/>
</dbReference>
<keyword evidence="6" id="KW-0175">Coiled coil</keyword>
<gene>
    <name evidence="7" type="ORF">ILUMI_17928</name>
</gene>